<evidence type="ECO:0000256" key="1">
    <source>
        <dbReference type="ARBA" id="ARBA00004141"/>
    </source>
</evidence>
<organism evidence="14">
    <name type="scientific">Cyprideis torosa</name>
    <dbReference type="NCBI Taxonomy" id="163714"/>
    <lineage>
        <taxon>Eukaryota</taxon>
        <taxon>Metazoa</taxon>
        <taxon>Ecdysozoa</taxon>
        <taxon>Arthropoda</taxon>
        <taxon>Crustacea</taxon>
        <taxon>Oligostraca</taxon>
        <taxon>Ostracoda</taxon>
        <taxon>Podocopa</taxon>
        <taxon>Podocopida</taxon>
        <taxon>Cytherocopina</taxon>
        <taxon>Cytheroidea</taxon>
        <taxon>Cytherideidae</taxon>
        <taxon>Cyprideis</taxon>
    </lineage>
</organism>
<keyword evidence="5" id="KW-0812">Transmembrane</keyword>
<evidence type="ECO:0000256" key="4">
    <source>
        <dbReference type="ARBA" id="ARBA00022673"/>
    </source>
</evidence>
<dbReference type="OrthoDB" id="431720at2759"/>
<dbReference type="GO" id="GO:0007268">
    <property type="term" value="P:chemical synaptic transmission"/>
    <property type="evidence" value="ECO:0007669"/>
    <property type="project" value="TreeGrafter"/>
</dbReference>
<sequence>MADDFDVIGNHGGRRDLCRNEDSKEGNSSRHTTRLTWGRKTKVTALLFYSLHQQGLKSKEGRLLNNEVFRILTHPPHHKEAQIFTDKTRRGDGTSQEIRHESLPENLYFVDCKERPAQPGHSRNTTDCDWQERILLRAARRYGKRRTRLPYRKAKPLALLLLEYKGRGTEFRCSWQPWRVHGASYLLAGSGGGLNLGLFGLGREHDEARMECERLMRQSVQLKNALSGPPIPIRVEERKDLEPEEEGPKPVLPYSSMFIFSSENPVRLATHWVVNLRYFDFFIMIVISMSSIALAAEDPIEEKSEWNRVLNYFDYAFTGVFTVEMLLKQQANPSRDVVLCPRMAVPLPSLPASPYT</sequence>
<evidence type="ECO:0000256" key="13">
    <source>
        <dbReference type="SAM" id="MobiDB-lite"/>
    </source>
</evidence>
<evidence type="ECO:0000256" key="12">
    <source>
        <dbReference type="ARBA" id="ARBA00023303"/>
    </source>
</evidence>
<keyword evidence="7" id="KW-0851">Voltage-gated channel</keyword>
<dbReference type="InterPro" id="IPR027359">
    <property type="entry name" value="Volt_channel_dom_sf"/>
</dbReference>
<keyword evidence="8" id="KW-1133">Transmembrane helix</keyword>
<evidence type="ECO:0000256" key="5">
    <source>
        <dbReference type="ARBA" id="ARBA00022692"/>
    </source>
</evidence>
<evidence type="ECO:0000256" key="10">
    <source>
        <dbReference type="ARBA" id="ARBA00023136"/>
    </source>
</evidence>
<keyword evidence="2" id="KW-0813">Transport</keyword>
<proteinExistence type="predicted"/>
<evidence type="ECO:0000313" key="14">
    <source>
        <dbReference type="EMBL" id="CAD7224408.1"/>
    </source>
</evidence>
<dbReference type="SUPFAM" id="SSF81324">
    <property type="entry name" value="Voltage-gated potassium channels"/>
    <property type="match status" value="1"/>
</dbReference>
<keyword evidence="6" id="KW-0106">Calcium</keyword>
<evidence type="ECO:0000256" key="6">
    <source>
        <dbReference type="ARBA" id="ARBA00022837"/>
    </source>
</evidence>
<evidence type="ECO:0000256" key="2">
    <source>
        <dbReference type="ARBA" id="ARBA00022448"/>
    </source>
</evidence>
<dbReference type="InterPro" id="IPR050599">
    <property type="entry name" value="VDCC_alpha-1_subunit"/>
</dbReference>
<dbReference type="GO" id="GO:0005891">
    <property type="term" value="C:voltage-gated calcium channel complex"/>
    <property type="evidence" value="ECO:0007669"/>
    <property type="project" value="TreeGrafter"/>
</dbReference>
<keyword evidence="12" id="KW-0407">Ion channel</keyword>
<evidence type="ECO:0000256" key="9">
    <source>
        <dbReference type="ARBA" id="ARBA00023065"/>
    </source>
</evidence>
<accession>A0A7R8ZLF2</accession>
<dbReference type="InterPro" id="IPR005821">
    <property type="entry name" value="Ion_trans_dom"/>
</dbReference>
<dbReference type="EMBL" id="OB660362">
    <property type="protein sequence ID" value="CAD7224408.1"/>
    <property type="molecule type" value="Genomic_DNA"/>
</dbReference>
<evidence type="ECO:0000256" key="8">
    <source>
        <dbReference type="ARBA" id="ARBA00022989"/>
    </source>
</evidence>
<evidence type="ECO:0000256" key="11">
    <source>
        <dbReference type="ARBA" id="ARBA00023180"/>
    </source>
</evidence>
<dbReference type="GO" id="GO:0045202">
    <property type="term" value="C:synapse"/>
    <property type="evidence" value="ECO:0007669"/>
    <property type="project" value="GOC"/>
</dbReference>
<evidence type="ECO:0000256" key="3">
    <source>
        <dbReference type="ARBA" id="ARBA00022568"/>
    </source>
</evidence>
<dbReference type="GO" id="GO:0008331">
    <property type="term" value="F:high voltage-gated calcium channel activity"/>
    <property type="evidence" value="ECO:0007669"/>
    <property type="project" value="TreeGrafter"/>
</dbReference>
<name>A0A7R8ZLF2_9CRUS</name>
<dbReference type="PANTHER" id="PTHR45628:SF7">
    <property type="entry name" value="VOLTAGE-DEPENDENT CALCIUM CHANNEL TYPE A SUBUNIT ALPHA-1"/>
    <property type="match status" value="1"/>
</dbReference>
<evidence type="ECO:0000256" key="7">
    <source>
        <dbReference type="ARBA" id="ARBA00022882"/>
    </source>
</evidence>
<comment type="subcellular location">
    <subcellularLocation>
        <location evidence="1">Membrane</location>
        <topology evidence="1">Multi-pass membrane protein</topology>
    </subcellularLocation>
</comment>
<dbReference type="Gene3D" id="1.20.120.350">
    <property type="entry name" value="Voltage-gated potassium channels. Chain C"/>
    <property type="match status" value="1"/>
</dbReference>
<protein>
    <submittedName>
        <fullName evidence="14">Uncharacterized protein</fullName>
    </submittedName>
</protein>
<keyword evidence="3" id="KW-0109">Calcium transport</keyword>
<dbReference type="PANTHER" id="PTHR45628">
    <property type="entry name" value="VOLTAGE-DEPENDENT CALCIUM CHANNEL TYPE A SUBUNIT ALPHA-1"/>
    <property type="match status" value="1"/>
</dbReference>
<feature type="region of interest" description="Disordered" evidence="13">
    <location>
        <begin position="1"/>
        <end position="33"/>
    </location>
</feature>
<dbReference type="AlphaFoldDB" id="A0A7R8ZLF2"/>
<dbReference type="GO" id="GO:0098703">
    <property type="term" value="P:calcium ion import across plasma membrane"/>
    <property type="evidence" value="ECO:0007669"/>
    <property type="project" value="TreeGrafter"/>
</dbReference>
<gene>
    <name evidence="14" type="ORF">CTOB1V02_LOCUS2367</name>
</gene>
<dbReference type="Pfam" id="PF00520">
    <property type="entry name" value="Ion_trans"/>
    <property type="match status" value="1"/>
</dbReference>
<keyword evidence="4" id="KW-0107">Calcium channel</keyword>
<keyword evidence="10" id="KW-0472">Membrane</keyword>
<reference evidence="14" key="1">
    <citation type="submission" date="2020-11" db="EMBL/GenBank/DDBJ databases">
        <authorList>
            <person name="Tran Van P."/>
        </authorList>
    </citation>
    <scope>NUCLEOTIDE SEQUENCE</scope>
</reference>
<feature type="compositionally biased region" description="Basic and acidic residues" evidence="13">
    <location>
        <begin position="13"/>
        <end position="28"/>
    </location>
</feature>
<keyword evidence="9" id="KW-0406">Ion transport</keyword>
<keyword evidence="11" id="KW-0325">Glycoprotein</keyword>